<name>A0A9D9DI03_9BACL</name>
<accession>A0A9D9DI03</accession>
<gene>
    <name evidence="2" type="ORF">IAC58_03275</name>
</gene>
<keyword evidence="1" id="KW-1133">Transmembrane helix</keyword>
<dbReference type="EMBL" id="JADIMY010000068">
    <property type="protein sequence ID" value="MBO8427556.1"/>
    <property type="molecule type" value="Genomic_DNA"/>
</dbReference>
<evidence type="ECO:0000256" key="1">
    <source>
        <dbReference type="SAM" id="Phobius"/>
    </source>
</evidence>
<organism evidence="2 3">
    <name type="scientific">Candidatus Onthovivens merdipullorum</name>
    <dbReference type="NCBI Taxonomy" id="2840889"/>
    <lineage>
        <taxon>Bacteria</taxon>
        <taxon>Bacillati</taxon>
        <taxon>Bacillota</taxon>
        <taxon>Bacilli</taxon>
        <taxon>Bacillales</taxon>
        <taxon>Candidatus Onthovivens</taxon>
    </lineage>
</organism>
<keyword evidence="1" id="KW-0472">Membrane</keyword>
<comment type="caution">
    <text evidence="2">The sequence shown here is derived from an EMBL/GenBank/DDBJ whole genome shotgun (WGS) entry which is preliminary data.</text>
</comment>
<evidence type="ECO:0000313" key="3">
    <source>
        <dbReference type="Proteomes" id="UP000823613"/>
    </source>
</evidence>
<sequence>MDIIKRKLDVLNNKLKVYSLIYSFLFLFLIVILTILIIFNSRKLNTLFTILEAITFTLIISFLLYFIKEIIIPYKEKRSLYKKGLKEKKEFIKVMVLSKSDKVSYIHHNFYYEYMINENGVNRYLYLEDNDRDFKINKEYEIYQIDNILLEVKKDA</sequence>
<feature type="transmembrane region" description="Helical" evidence="1">
    <location>
        <begin position="46"/>
        <end position="67"/>
    </location>
</feature>
<dbReference type="AlphaFoldDB" id="A0A9D9DI03"/>
<proteinExistence type="predicted"/>
<keyword evidence="1" id="KW-0812">Transmembrane</keyword>
<feature type="transmembrane region" description="Helical" evidence="1">
    <location>
        <begin position="20"/>
        <end position="40"/>
    </location>
</feature>
<dbReference type="Proteomes" id="UP000823613">
    <property type="component" value="Unassembled WGS sequence"/>
</dbReference>
<evidence type="ECO:0000313" key="2">
    <source>
        <dbReference type="EMBL" id="MBO8427556.1"/>
    </source>
</evidence>
<protein>
    <submittedName>
        <fullName evidence="2">Uncharacterized protein</fullName>
    </submittedName>
</protein>
<reference evidence="2" key="2">
    <citation type="journal article" date="2021" name="PeerJ">
        <title>Extensive microbial diversity within the chicken gut microbiome revealed by metagenomics and culture.</title>
        <authorList>
            <person name="Gilroy R."/>
            <person name="Ravi A."/>
            <person name="Getino M."/>
            <person name="Pursley I."/>
            <person name="Horton D.L."/>
            <person name="Alikhan N.F."/>
            <person name="Baker D."/>
            <person name="Gharbi K."/>
            <person name="Hall N."/>
            <person name="Watson M."/>
            <person name="Adriaenssens E.M."/>
            <person name="Foster-Nyarko E."/>
            <person name="Jarju S."/>
            <person name="Secka A."/>
            <person name="Antonio M."/>
            <person name="Oren A."/>
            <person name="Chaudhuri R.R."/>
            <person name="La Ragione R."/>
            <person name="Hildebrand F."/>
            <person name="Pallen M.J."/>
        </authorList>
    </citation>
    <scope>NUCLEOTIDE SEQUENCE</scope>
    <source>
        <strain evidence="2">11159</strain>
    </source>
</reference>
<reference evidence="2" key="1">
    <citation type="submission" date="2020-10" db="EMBL/GenBank/DDBJ databases">
        <authorList>
            <person name="Gilroy R."/>
        </authorList>
    </citation>
    <scope>NUCLEOTIDE SEQUENCE</scope>
    <source>
        <strain evidence="2">11159</strain>
    </source>
</reference>